<dbReference type="KEGG" id="harc:HARCEL1_07355"/>
<dbReference type="Proteomes" id="UP000244727">
    <property type="component" value="Chromosome"/>
</dbReference>
<dbReference type="EMBL" id="CP028858">
    <property type="protein sequence ID" value="AWB27537.1"/>
    <property type="molecule type" value="Genomic_DNA"/>
</dbReference>
<dbReference type="RefSeq" id="WP_108381906.1">
    <property type="nucleotide sequence ID" value="NZ_CP028858.1"/>
</dbReference>
<accession>A0A2R4X165</accession>
<dbReference type="Pfam" id="PF02391">
    <property type="entry name" value="MoaE"/>
    <property type="match status" value="1"/>
</dbReference>
<organism evidence="2 3">
    <name type="scientific">Halococcoides cellulosivorans</name>
    <dbReference type="NCBI Taxonomy" id="1679096"/>
    <lineage>
        <taxon>Archaea</taxon>
        <taxon>Methanobacteriati</taxon>
        <taxon>Methanobacteriota</taxon>
        <taxon>Stenosarchaea group</taxon>
        <taxon>Halobacteria</taxon>
        <taxon>Halobacteriales</taxon>
        <taxon>Haloarculaceae</taxon>
        <taxon>Halococcoides</taxon>
    </lineage>
</organism>
<gene>
    <name evidence="2" type="ORF">HARCEL1_07355</name>
</gene>
<dbReference type="GeneID" id="36512312"/>
<dbReference type="Pfam" id="PF03205">
    <property type="entry name" value="MobB"/>
    <property type="match status" value="1"/>
</dbReference>
<dbReference type="SUPFAM" id="SSF52540">
    <property type="entry name" value="P-loop containing nucleoside triphosphate hydrolases"/>
    <property type="match status" value="1"/>
</dbReference>
<evidence type="ECO:0000313" key="3">
    <source>
        <dbReference type="Proteomes" id="UP000244727"/>
    </source>
</evidence>
<name>A0A2R4X165_9EURY</name>
<sequence>MKVIRVVGPSDAGKTTLIERLADCLADLGRVGTVKHIACEPTLDTDGTDTARHRTAGAAETYGLTDDGDWFATGEELSLTEALDRLAVDCRYALVEGYGTATLPTVALGDADAETVIAAGETADDVDLDAVIDATEAVDPYETLESLVARAKASPDADRAGAIATFTGRVRTLDDADDDPTEWLEFERYETVADERMAAIREELTARDGVYEVFLHHETGVVDAGEDVVYVVVLADHRREAFETVEDGIDRLKDEVPLFKREVTVTDEFWAHE</sequence>
<evidence type="ECO:0000313" key="2">
    <source>
        <dbReference type="EMBL" id="AWB27537.1"/>
    </source>
</evidence>
<dbReference type="PANTHER" id="PTHR23404">
    <property type="entry name" value="MOLYBDOPTERIN SYNTHASE RELATED"/>
    <property type="match status" value="1"/>
</dbReference>
<dbReference type="InterPro" id="IPR036563">
    <property type="entry name" value="MoaE_sf"/>
</dbReference>
<dbReference type="AlphaFoldDB" id="A0A2R4X165"/>
<dbReference type="NCBIfam" id="TIGR00176">
    <property type="entry name" value="mobB"/>
    <property type="match status" value="1"/>
</dbReference>
<dbReference type="Gene3D" id="3.90.1170.40">
    <property type="entry name" value="Molybdopterin biosynthesis MoaE subunit"/>
    <property type="match status" value="1"/>
</dbReference>
<dbReference type="InterPro" id="IPR003448">
    <property type="entry name" value="Mopterin_biosynth_MoaE"/>
</dbReference>
<dbReference type="InterPro" id="IPR027417">
    <property type="entry name" value="P-loop_NTPase"/>
</dbReference>
<dbReference type="InterPro" id="IPR004435">
    <property type="entry name" value="MobB_dom"/>
</dbReference>
<protein>
    <submittedName>
        <fullName evidence="2">Molybdopterin synthase</fullName>
    </submittedName>
</protein>
<dbReference type="NCBIfam" id="NF011061">
    <property type="entry name" value="PRK14493.1"/>
    <property type="match status" value="1"/>
</dbReference>
<dbReference type="CDD" id="cd00756">
    <property type="entry name" value="MoaE"/>
    <property type="match status" value="1"/>
</dbReference>
<dbReference type="SUPFAM" id="SSF54690">
    <property type="entry name" value="Molybdopterin synthase subunit MoaE"/>
    <property type="match status" value="1"/>
</dbReference>
<proteinExistence type="predicted"/>
<feature type="domain" description="Molybdopterin-guanine dinucleotide biosynthesis protein B (MobB)" evidence="1">
    <location>
        <begin position="3"/>
        <end position="112"/>
    </location>
</feature>
<dbReference type="GO" id="GO:0005525">
    <property type="term" value="F:GTP binding"/>
    <property type="evidence" value="ECO:0007669"/>
    <property type="project" value="InterPro"/>
</dbReference>
<keyword evidence="3" id="KW-1185">Reference proteome</keyword>
<reference evidence="2 3" key="1">
    <citation type="submission" date="2018-04" db="EMBL/GenBank/DDBJ databases">
        <title>Halococcoides cellulosivorans gen. nov., sp. nov., an extremely halophilic cellulose-utilizing haloarchaeon from hypersaline lakes.</title>
        <authorList>
            <person name="Sorokin D.Y."/>
            <person name="Toshchakov S.V."/>
            <person name="Samarov N.I."/>
            <person name="Korzhenkov A."/>
            <person name="Kublanov I.V."/>
        </authorList>
    </citation>
    <scope>NUCLEOTIDE SEQUENCE [LARGE SCALE GENOMIC DNA]</scope>
    <source>
        <strain evidence="2 3">HArcel1</strain>
    </source>
</reference>
<dbReference type="GO" id="GO:0006777">
    <property type="term" value="P:Mo-molybdopterin cofactor biosynthetic process"/>
    <property type="evidence" value="ECO:0007669"/>
    <property type="project" value="InterPro"/>
</dbReference>
<dbReference type="Gene3D" id="3.40.50.300">
    <property type="entry name" value="P-loop containing nucleotide triphosphate hydrolases"/>
    <property type="match status" value="1"/>
</dbReference>
<evidence type="ECO:0000259" key="1">
    <source>
        <dbReference type="Pfam" id="PF03205"/>
    </source>
</evidence>